<dbReference type="EMBL" id="NSCM01000045">
    <property type="protein sequence ID" value="RAX08595.1"/>
    <property type="molecule type" value="Genomic_DNA"/>
</dbReference>
<organism evidence="2 3">
    <name type="scientific">Photorhabdus bodei</name>
    <dbReference type="NCBI Taxonomy" id="2029681"/>
    <lineage>
        <taxon>Bacteria</taxon>
        <taxon>Pseudomonadati</taxon>
        <taxon>Pseudomonadota</taxon>
        <taxon>Gammaproteobacteria</taxon>
        <taxon>Enterobacterales</taxon>
        <taxon>Morganellaceae</taxon>
        <taxon>Photorhabdus</taxon>
    </lineage>
</organism>
<reference evidence="2 3" key="1">
    <citation type="journal article" date="2018" name="Int. J. Syst. Evol. Microbiol.">
        <title>Whole-genome-based revisit of Photorhabdus phylogeny: proposal for the elevation of most Photorhabdus subspecies to the species level and description of one novel species Photorhabdus bodei sp. nov., and one novel subspecies Photorhabdus laumondii subsp. clarkei subsp. nov.</title>
        <authorList>
            <person name="Machado R.A.R."/>
            <person name="Wuthrich D."/>
            <person name="Kuhnert P."/>
            <person name="Arce C.C.M."/>
            <person name="Thonen L."/>
            <person name="Ruiz C."/>
            <person name="Zhang X."/>
            <person name="Robert C.A.M."/>
            <person name="Karimi J."/>
            <person name="Kamali S."/>
            <person name="Ma J."/>
            <person name="Bruggmann R."/>
            <person name="Erb M."/>
        </authorList>
    </citation>
    <scope>NUCLEOTIDE SEQUENCE [LARGE SCALE GENOMIC DNA]</scope>
    <source>
        <strain evidence="2 3">LJ24-63</strain>
    </source>
</reference>
<proteinExistence type="predicted"/>
<evidence type="ECO:0000313" key="3">
    <source>
        <dbReference type="Proteomes" id="UP000250919"/>
    </source>
</evidence>
<evidence type="ECO:0000256" key="1">
    <source>
        <dbReference type="SAM" id="Phobius"/>
    </source>
</evidence>
<dbReference type="Proteomes" id="UP000250919">
    <property type="component" value="Unassembled WGS sequence"/>
</dbReference>
<keyword evidence="1" id="KW-1133">Transmembrane helix</keyword>
<name>A0A329WX55_9GAMM</name>
<sequence length="103" mass="12117">MLKMVNAVLMVTSPYPGIVMNGLFKFVISLIPWDFYSYVMSTSLTLETTFSIWWLPLISHYPASFRYAILDFFNKWNNKLFSCIKGKFSLILFKFCYFSHALL</sequence>
<feature type="transmembrane region" description="Helical" evidence="1">
    <location>
        <begin position="7"/>
        <end position="31"/>
    </location>
</feature>
<feature type="transmembrane region" description="Helical" evidence="1">
    <location>
        <begin position="51"/>
        <end position="69"/>
    </location>
</feature>
<protein>
    <submittedName>
        <fullName evidence="2">Uncharacterized protein</fullName>
    </submittedName>
</protein>
<keyword evidence="1" id="KW-0812">Transmembrane</keyword>
<evidence type="ECO:0000313" key="2">
    <source>
        <dbReference type="EMBL" id="RAX08595.1"/>
    </source>
</evidence>
<dbReference type="AlphaFoldDB" id="A0A329WX55"/>
<accession>A0A329WX55</accession>
<comment type="caution">
    <text evidence="2">The sequence shown here is derived from an EMBL/GenBank/DDBJ whole genome shotgun (WGS) entry which is preliminary data.</text>
</comment>
<gene>
    <name evidence="2" type="ORF">CKY02_18650</name>
</gene>
<keyword evidence="1" id="KW-0472">Membrane</keyword>